<name>A0A4C1Z5Y6_EUMVA</name>
<proteinExistence type="predicted"/>
<dbReference type="Proteomes" id="UP000299102">
    <property type="component" value="Unassembled WGS sequence"/>
</dbReference>
<sequence>MWAVPGGTAMPGRPVTGWSELRTPSGYKISLIYWSRNAGLSDIKLKEQILHFDLSQRPRSDNLPTLSQQSSYGWRHTYGVIYTLLLAPSVARCENFLESLTAADTFKVTHVANNEL</sequence>
<organism evidence="1 2">
    <name type="scientific">Eumeta variegata</name>
    <name type="common">Bagworm moth</name>
    <name type="synonym">Eumeta japonica</name>
    <dbReference type="NCBI Taxonomy" id="151549"/>
    <lineage>
        <taxon>Eukaryota</taxon>
        <taxon>Metazoa</taxon>
        <taxon>Ecdysozoa</taxon>
        <taxon>Arthropoda</taxon>
        <taxon>Hexapoda</taxon>
        <taxon>Insecta</taxon>
        <taxon>Pterygota</taxon>
        <taxon>Neoptera</taxon>
        <taxon>Endopterygota</taxon>
        <taxon>Lepidoptera</taxon>
        <taxon>Glossata</taxon>
        <taxon>Ditrysia</taxon>
        <taxon>Tineoidea</taxon>
        <taxon>Psychidae</taxon>
        <taxon>Oiketicinae</taxon>
        <taxon>Eumeta</taxon>
    </lineage>
</organism>
<dbReference type="EMBL" id="BGZK01001604">
    <property type="protein sequence ID" value="GBP83090.1"/>
    <property type="molecule type" value="Genomic_DNA"/>
</dbReference>
<evidence type="ECO:0000313" key="2">
    <source>
        <dbReference type="Proteomes" id="UP000299102"/>
    </source>
</evidence>
<evidence type="ECO:0000313" key="1">
    <source>
        <dbReference type="EMBL" id="GBP83090.1"/>
    </source>
</evidence>
<keyword evidence="2" id="KW-1185">Reference proteome</keyword>
<reference evidence="1 2" key="1">
    <citation type="journal article" date="2019" name="Commun. Biol.">
        <title>The bagworm genome reveals a unique fibroin gene that provides high tensile strength.</title>
        <authorList>
            <person name="Kono N."/>
            <person name="Nakamura H."/>
            <person name="Ohtoshi R."/>
            <person name="Tomita M."/>
            <person name="Numata K."/>
            <person name="Arakawa K."/>
        </authorList>
    </citation>
    <scope>NUCLEOTIDE SEQUENCE [LARGE SCALE GENOMIC DNA]</scope>
</reference>
<comment type="caution">
    <text evidence="1">The sequence shown here is derived from an EMBL/GenBank/DDBJ whole genome shotgun (WGS) entry which is preliminary data.</text>
</comment>
<protein>
    <submittedName>
        <fullName evidence="1">Uncharacterized protein</fullName>
    </submittedName>
</protein>
<dbReference type="AlphaFoldDB" id="A0A4C1Z5Y6"/>
<gene>
    <name evidence="1" type="ORF">EVAR_84854_1</name>
</gene>
<accession>A0A4C1Z5Y6</accession>